<dbReference type="KEGG" id="nwl:NWFMUON74_05850"/>
<reference evidence="1 2" key="1">
    <citation type="submission" date="2020-08" db="EMBL/GenBank/DDBJ databases">
        <title>Genome Sequencing of Nocardia wallacei strain FMUON74 and assembly.</title>
        <authorList>
            <person name="Toyokawa M."/>
            <person name="Uesaka K."/>
        </authorList>
    </citation>
    <scope>NUCLEOTIDE SEQUENCE [LARGE SCALE GENOMIC DNA]</scope>
    <source>
        <strain evidence="1 2">FMUON74</strain>
    </source>
</reference>
<sequence length="65" mass="6855">MPAQAAKKLTPKAIAACARKAGVLFCCAFGLLMGTACRSRAARERVELPGYGWVIPGPPVIVLTR</sequence>
<name>A0A7G1KEY2_9NOCA</name>
<dbReference type="Proteomes" id="UP000516173">
    <property type="component" value="Chromosome"/>
</dbReference>
<dbReference type="EMBL" id="AP023396">
    <property type="protein sequence ID" value="BCK52813.1"/>
    <property type="molecule type" value="Genomic_DNA"/>
</dbReference>
<protein>
    <submittedName>
        <fullName evidence="1">Uncharacterized protein</fullName>
    </submittedName>
</protein>
<evidence type="ECO:0000313" key="2">
    <source>
        <dbReference type="Proteomes" id="UP000516173"/>
    </source>
</evidence>
<proteinExistence type="predicted"/>
<gene>
    <name evidence="1" type="ORF">NWFMUON74_05850</name>
</gene>
<organism evidence="1 2">
    <name type="scientific">Nocardia wallacei</name>
    <dbReference type="NCBI Taxonomy" id="480035"/>
    <lineage>
        <taxon>Bacteria</taxon>
        <taxon>Bacillati</taxon>
        <taxon>Actinomycetota</taxon>
        <taxon>Actinomycetes</taxon>
        <taxon>Mycobacteriales</taxon>
        <taxon>Nocardiaceae</taxon>
        <taxon>Nocardia</taxon>
    </lineage>
</organism>
<evidence type="ECO:0000313" key="1">
    <source>
        <dbReference type="EMBL" id="BCK52813.1"/>
    </source>
</evidence>
<dbReference type="AlphaFoldDB" id="A0A7G1KEY2"/>
<keyword evidence="2" id="KW-1185">Reference proteome</keyword>
<accession>A0A7G1KEY2</accession>